<keyword evidence="2 4" id="KW-0863">Zinc-finger</keyword>
<keyword evidence="1" id="KW-0479">Metal-binding</keyword>
<feature type="domain" description="C2H2-type" evidence="5">
    <location>
        <begin position="48"/>
        <end position="77"/>
    </location>
</feature>
<keyword evidence="7" id="KW-1185">Reference proteome</keyword>
<dbReference type="EMBL" id="CAJVCH010077995">
    <property type="protein sequence ID" value="CAG7721260.1"/>
    <property type="molecule type" value="Genomic_DNA"/>
</dbReference>
<keyword evidence="3" id="KW-0862">Zinc</keyword>
<dbReference type="FunFam" id="3.30.160.60:FF:000446">
    <property type="entry name" value="Zinc finger protein"/>
    <property type="match status" value="1"/>
</dbReference>
<organism evidence="6 7">
    <name type="scientific">Allacma fusca</name>
    <dbReference type="NCBI Taxonomy" id="39272"/>
    <lineage>
        <taxon>Eukaryota</taxon>
        <taxon>Metazoa</taxon>
        <taxon>Ecdysozoa</taxon>
        <taxon>Arthropoda</taxon>
        <taxon>Hexapoda</taxon>
        <taxon>Collembola</taxon>
        <taxon>Symphypleona</taxon>
        <taxon>Sminthuridae</taxon>
        <taxon>Allacma</taxon>
    </lineage>
</organism>
<feature type="non-terminal residue" evidence="6">
    <location>
        <position position="1"/>
    </location>
</feature>
<dbReference type="GO" id="GO:0005634">
    <property type="term" value="C:nucleus"/>
    <property type="evidence" value="ECO:0007669"/>
    <property type="project" value="UniProtKB-ARBA"/>
</dbReference>
<dbReference type="GO" id="GO:0008270">
    <property type="term" value="F:zinc ion binding"/>
    <property type="evidence" value="ECO:0007669"/>
    <property type="project" value="UniProtKB-KW"/>
</dbReference>
<accession>A0A8J2P0L3</accession>
<dbReference type="InterPro" id="IPR013087">
    <property type="entry name" value="Znf_C2H2_type"/>
</dbReference>
<dbReference type="PROSITE" id="PS00028">
    <property type="entry name" value="ZINC_FINGER_C2H2_1"/>
    <property type="match status" value="1"/>
</dbReference>
<dbReference type="Proteomes" id="UP000708208">
    <property type="component" value="Unassembled WGS sequence"/>
</dbReference>
<dbReference type="OrthoDB" id="10260596at2759"/>
<reference evidence="6" key="1">
    <citation type="submission" date="2021-06" db="EMBL/GenBank/DDBJ databases">
        <authorList>
            <person name="Hodson N. C."/>
            <person name="Mongue J. A."/>
            <person name="Jaron S. K."/>
        </authorList>
    </citation>
    <scope>NUCLEOTIDE SEQUENCE</scope>
</reference>
<protein>
    <recommendedName>
        <fullName evidence="5">C2H2-type domain-containing protein</fullName>
    </recommendedName>
</protein>
<evidence type="ECO:0000313" key="7">
    <source>
        <dbReference type="Proteomes" id="UP000708208"/>
    </source>
</evidence>
<proteinExistence type="predicted"/>
<evidence type="ECO:0000256" key="2">
    <source>
        <dbReference type="ARBA" id="ARBA00022771"/>
    </source>
</evidence>
<name>A0A8J2P0L3_9HEXA</name>
<evidence type="ECO:0000313" key="6">
    <source>
        <dbReference type="EMBL" id="CAG7721260.1"/>
    </source>
</evidence>
<gene>
    <name evidence="6" type="ORF">AFUS01_LOCUS10486</name>
</gene>
<dbReference type="PROSITE" id="PS50157">
    <property type="entry name" value="ZINC_FINGER_C2H2_2"/>
    <property type="match status" value="2"/>
</dbReference>
<evidence type="ECO:0000259" key="5">
    <source>
        <dbReference type="PROSITE" id="PS50157"/>
    </source>
</evidence>
<evidence type="ECO:0000256" key="1">
    <source>
        <dbReference type="ARBA" id="ARBA00022723"/>
    </source>
</evidence>
<comment type="caution">
    <text evidence="6">The sequence shown here is derived from an EMBL/GenBank/DDBJ whole genome shotgun (WGS) entry which is preliminary data.</text>
</comment>
<evidence type="ECO:0000256" key="3">
    <source>
        <dbReference type="ARBA" id="ARBA00022833"/>
    </source>
</evidence>
<dbReference type="SMART" id="SM00355">
    <property type="entry name" value="ZnF_C2H2"/>
    <property type="match status" value="3"/>
</dbReference>
<sequence>MLKNSLPVSKEIISTGHMRVCPLCSFLTLSPIKLFRHLNAVHLTTKPFKCDVCYKVLSSKASLNNHKRVYGHSDDQQVSDTLHECKFCNFGSFDHTKVQRHERLLHFKDRPRFFKDGEKEASNSERWKHPGGAFTDQNDFMGQPDNNQSSTDIIASDSSDEVCLRLEYQEDIHEMDDEVQVIFESGRDNDNTS</sequence>
<dbReference type="AlphaFoldDB" id="A0A8J2P0L3"/>
<evidence type="ECO:0000256" key="4">
    <source>
        <dbReference type="PROSITE-ProRule" id="PRU00042"/>
    </source>
</evidence>
<feature type="domain" description="C2H2-type" evidence="5">
    <location>
        <begin position="83"/>
        <end position="111"/>
    </location>
</feature>